<dbReference type="EMBL" id="JAKLTN010000002">
    <property type="protein sequence ID" value="MCG2577388.1"/>
    <property type="molecule type" value="Genomic_DNA"/>
</dbReference>
<dbReference type="Proteomes" id="UP001165384">
    <property type="component" value="Unassembled WGS sequence"/>
</dbReference>
<feature type="signal peptide" evidence="1">
    <location>
        <begin position="1"/>
        <end position="18"/>
    </location>
</feature>
<feature type="chain" id="PRO_5046938896" evidence="1">
    <location>
        <begin position="19"/>
        <end position="63"/>
    </location>
</feature>
<accession>A0ABS9K2M2</accession>
<organism evidence="2 3">
    <name type="scientific">Dechloromonas hankyongensis</name>
    <dbReference type="NCBI Taxonomy" id="2908002"/>
    <lineage>
        <taxon>Bacteria</taxon>
        <taxon>Pseudomonadati</taxon>
        <taxon>Pseudomonadota</taxon>
        <taxon>Betaproteobacteria</taxon>
        <taxon>Rhodocyclales</taxon>
        <taxon>Azonexaceae</taxon>
        <taxon>Dechloromonas</taxon>
    </lineage>
</organism>
<evidence type="ECO:0000313" key="3">
    <source>
        <dbReference type="Proteomes" id="UP001165384"/>
    </source>
</evidence>
<keyword evidence="3" id="KW-1185">Reference proteome</keyword>
<name>A0ABS9K2M2_9RHOO</name>
<keyword evidence="1" id="KW-0732">Signal</keyword>
<sequence>MKAGLFFVALCTSLALWAGPAPWYKWHSNAADYEVCAQTSPGDGWEIVKGPFQDSHCQKLGMP</sequence>
<evidence type="ECO:0000256" key="1">
    <source>
        <dbReference type="SAM" id="SignalP"/>
    </source>
</evidence>
<reference evidence="2" key="1">
    <citation type="submission" date="2022-01" db="EMBL/GenBank/DDBJ databases">
        <authorList>
            <person name="Jo J.-H."/>
            <person name="Im W.-T."/>
        </authorList>
    </citation>
    <scope>NUCLEOTIDE SEQUENCE</scope>
    <source>
        <strain evidence="2">XY25</strain>
    </source>
</reference>
<proteinExistence type="predicted"/>
<gene>
    <name evidence="2" type="ORF">LZ012_10325</name>
</gene>
<comment type="caution">
    <text evidence="2">The sequence shown here is derived from an EMBL/GenBank/DDBJ whole genome shotgun (WGS) entry which is preliminary data.</text>
</comment>
<evidence type="ECO:0000313" key="2">
    <source>
        <dbReference type="EMBL" id="MCG2577388.1"/>
    </source>
</evidence>
<protein>
    <submittedName>
        <fullName evidence="2">Uncharacterized protein</fullName>
    </submittedName>
</protein>
<dbReference type="RefSeq" id="WP_275710417.1">
    <property type="nucleotide sequence ID" value="NZ_JAKLTN010000002.1"/>
</dbReference>